<feature type="transmembrane region" description="Helical" evidence="1">
    <location>
        <begin position="91"/>
        <end position="109"/>
    </location>
</feature>
<keyword evidence="1" id="KW-1133">Transmembrane helix</keyword>
<protein>
    <recommendedName>
        <fullName evidence="2">DUF2062 domain-containing protein</fullName>
    </recommendedName>
</protein>
<comment type="caution">
    <text evidence="3">The sequence shown here is derived from an EMBL/GenBank/DDBJ whole genome shotgun (WGS) entry which is preliminary data.</text>
</comment>
<evidence type="ECO:0000259" key="2">
    <source>
        <dbReference type="Pfam" id="PF09835"/>
    </source>
</evidence>
<gene>
    <name evidence="3" type="ORF">GCM10007877_21690</name>
</gene>
<evidence type="ECO:0000313" key="4">
    <source>
        <dbReference type="Proteomes" id="UP001156870"/>
    </source>
</evidence>
<dbReference type="Proteomes" id="UP001156870">
    <property type="component" value="Unassembled WGS sequence"/>
</dbReference>
<evidence type="ECO:0000313" key="3">
    <source>
        <dbReference type="EMBL" id="GLS26453.1"/>
    </source>
</evidence>
<dbReference type="PANTHER" id="PTHR40547">
    <property type="entry name" value="SLL0298 PROTEIN"/>
    <property type="match status" value="1"/>
</dbReference>
<organism evidence="3 4">
    <name type="scientific">Marinibactrum halimedae</name>
    <dbReference type="NCBI Taxonomy" id="1444977"/>
    <lineage>
        <taxon>Bacteria</taxon>
        <taxon>Pseudomonadati</taxon>
        <taxon>Pseudomonadota</taxon>
        <taxon>Gammaproteobacteria</taxon>
        <taxon>Cellvibrionales</taxon>
        <taxon>Cellvibrionaceae</taxon>
        <taxon>Marinibactrum</taxon>
    </lineage>
</organism>
<keyword evidence="1" id="KW-0472">Membrane</keyword>
<feature type="domain" description="DUF2062" evidence="2">
    <location>
        <begin position="23"/>
        <end position="163"/>
    </location>
</feature>
<keyword evidence="4" id="KW-1185">Reference proteome</keyword>
<accession>A0AA37T3V8</accession>
<proteinExistence type="predicted"/>
<feature type="transmembrane region" description="Helical" evidence="1">
    <location>
        <begin position="63"/>
        <end position="84"/>
    </location>
</feature>
<dbReference type="AlphaFoldDB" id="A0AA37T3V8"/>
<dbReference type="Pfam" id="PF09835">
    <property type="entry name" value="DUF2062"/>
    <property type="match status" value="1"/>
</dbReference>
<dbReference type="PANTHER" id="PTHR40547:SF1">
    <property type="entry name" value="SLL0298 PROTEIN"/>
    <property type="match status" value="1"/>
</dbReference>
<feature type="transmembrane region" description="Helical" evidence="1">
    <location>
        <begin position="129"/>
        <end position="149"/>
    </location>
</feature>
<evidence type="ECO:0000256" key="1">
    <source>
        <dbReference type="SAM" id="Phobius"/>
    </source>
</evidence>
<dbReference type="EMBL" id="BSPD01000054">
    <property type="protein sequence ID" value="GLS26453.1"/>
    <property type="molecule type" value="Genomic_DNA"/>
</dbReference>
<sequence length="175" mass="20355">MARKILKRWMPDPSKVREMKALQFLGDVIHDPNLFHLNRHSVSVAFFFGIFIAFLPIPGQMILAAVASIIFHCNLPITVALVWISNPITMAPLFFATYKFGTWLLGTPIEEFHFEMSWSWLREEVMTIWQPLLVGSLLTGIISGTLGYLSMQAFWRWQVVRHWNKRKKLRENPKA</sequence>
<keyword evidence="1" id="KW-0812">Transmembrane</keyword>
<feature type="transmembrane region" description="Helical" evidence="1">
    <location>
        <begin position="40"/>
        <end position="57"/>
    </location>
</feature>
<name>A0AA37T3V8_9GAMM</name>
<reference evidence="3 4" key="1">
    <citation type="journal article" date="2014" name="Int. J. Syst. Evol. Microbiol.">
        <title>Complete genome sequence of Corynebacterium casei LMG S-19264T (=DSM 44701T), isolated from a smear-ripened cheese.</title>
        <authorList>
            <consortium name="US DOE Joint Genome Institute (JGI-PGF)"/>
            <person name="Walter F."/>
            <person name="Albersmeier A."/>
            <person name="Kalinowski J."/>
            <person name="Ruckert C."/>
        </authorList>
    </citation>
    <scope>NUCLEOTIDE SEQUENCE [LARGE SCALE GENOMIC DNA]</scope>
    <source>
        <strain evidence="3 4">NBRC 110095</strain>
    </source>
</reference>
<dbReference type="InterPro" id="IPR018639">
    <property type="entry name" value="DUF2062"/>
</dbReference>
<dbReference type="RefSeq" id="WP_232594647.1">
    <property type="nucleotide sequence ID" value="NZ_BSPD01000054.1"/>
</dbReference>